<dbReference type="PANTHER" id="PTHR12303:SF6">
    <property type="entry name" value="CARNOSINE N-METHYLTRANSFERASE"/>
    <property type="match status" value="1"/>
</dbReference>
<evidence type="ECO:0000313" key="7">
    <source>
        <dbReference type="EMBL" id="OQO05967.1"/>
    </source>
</evidence>
<protein>
    <recommendedName>
        <fullName evidence="2">carnosine N-methyltransferase</fullName>
        <ecNumber evidence="2">2.1.1.22</ecNumber>
    </recommendedName>
</protein>
<reference evidence="8" key="1">
    <citation type="submission" date="2017-03" db="EMBL/GenBank/DDBJ databases">
        <title>Genomes of endolithic fungi from Antarctica.</title>
        <authorList>
            <person name="Coleine C."/>
            <person name="Masonjones S."/>
            <person name="Stajich J.E."/>
        </authorList>
    </citation>
    <scope>NUCLEOTIDE SEQUENCE [LARGE SCALE GENOMIC DNA]</scope>
    <source>
        <strain evidence="8">CCFEE 5527</strain>
    </source>
</reference>
<accession>A0A1V8T3H3</accession>
<dbReference type="Pfam" id="PF07942">
    <property type="entry name" value="CARME"/>
    <property type="match status" value="1"/>
</dbReference>
<evidence type="ECO:0000256" key="1">
    <source>
        <dbReference type="ARBA" id="ARBA00010086"/>
    </source>
</evidence>
<dbReference type="OrthoDB" id="978at2759"/>
<dbReference type="FunCoup" id="A0A1V8T3H3">
    <property type="interactions" value="780"/>
</dbReference>
<organism evidence="7 8">
    <name type="scientific">Cryoendolithus antarcticus</name>
    <dbReference type="NCBI Taxonomy" id="1507870"/>
    <lineage>
        <taxon>Eukaryota</taxon>
        <taxon>Fungi</taxon>
        <taxon>Dikarya</taxon>
        <taxon>Ascomycota</taxon>
        <taxon>Pezizomycotina</taxon>
        <taxon>Dothideomycetes</taxon>
        <taxon>Dothideomycetidae</taxon>
        <taxon>Cladosporiales</taxon>
        <taxon>Cladosporiaceae</taxon>
        <taxon>Cryoendolithus</taxon>
    </lineage>
</organism>
<keyword evidence="4" id="KW-0808">Transferase</keyword>
<dbReference type="GO" id="GO:0032259">
    <property type="term" value="P:methylation"/>
    <property type="evidence" value="ECO:0007669"/>
    <property type="project" value="UniProtKB-KW"/>
</dbReference>
<dbReference type="SMART" id="SM01296">
    <property type="entry name" value="N2227"/>
    <property type="match status" value="1"/>
</dbReference>
<keyword evidence="5" id="KW-0949">S-adenosyl-L-methionine</keyword>
<proteinExistence type="inferred from homology"/>
<gene>
    <name evidence="7" type="ORF">B0A48_10063</name>
</gene>
<dbReference type="Gene3D" id="3.40.50.150">
    <property type="entry name" value="Vaccinia Virus protein VP39"/>
    <property type="match status" value="1"/>
</dbReference>
<dbReference type="SUPFAM" id="SSF53335">
    <property type="entry name" value="S-adenosyl-L-methionine-dependent methyltransferases"/>
    <property type="match status" value="1"/>
</dbReference>
<dbReference type="Proteomes" id="UP000192596">
    <property type="component" value="Unassembled WGS sequence"/>
</dbReference>
<evidence type="ECO:0000256" key="3">
    <source>
        <dbReference type="ARBA" id="ARBA00022603"/>
    </source>
</evidence>
<dbReference type="InterPro" id="IPR029063">
    <property type="entry name" value="SAM-dependent_MTases_sf"/>
</dbReference>
<evidence type="ECO:0000256" key="4">
    <source>
        <dbReference type="ARBA" id="ARBA00022679"/>
    </source>
</evidence>
<dbReference type="InterPro" id="IPR012901">
    <property type="entry name" value="CARME"/>
</dbReference>
<dbReference type="PANTHER" id="PTHR12303">
    <property type="entry name" value="CARNOSINE N-METHYLTRANSFERASE"/>
    <property type="match status" value="1"/>
</dbReference>
<dbReference type="AlphaFoldDB" id="A0A1V8T3H3"/>
<name>A0A1V8T3H3_9PEZI</name>
<dbReference type="EMBL" id="NAJO01000018">
    <property type="protein sequence ID" value="OQO05967.1"/>
    <property type="molecule type" value="Genomic_DNA"/>
</dbReference>
<evidence type="ECO:0000256" key="6">
    <source>
        <dbReference type="SAM" id="MobiDB-lite"/>
    </source>
</evidence>
<keyword evidence="8" id="KW-1185">Reference proteome</keyword>
<comment type="similarity">
    <text evidence="1">Belongs to the carnosine N-methyltransferase family.</text>
</comment>
<evidence type="ECO:0000313" key="8">
    <source>
        <dbReference type="Proteomes" id="UP000192596"/>
    </source>
</evidence>
<dbReference type="STRING" id="1507870.A0A1V8T3H3"/>
<dbReference type="InParanoid" id="A0A1V8T3H3"/>
<sequence>MTILSDLEERRVLFAALDSFRQYRQAAHYNITHLRRQAFYTLPAAHVDILSDPPFSLPKTFRDVDDSIDSNADIADAILTSGLEQFGIDSNDHEWHGAAKASDVDKCRSTIRQLYRDWSAEAASERDAVYVPLFNALEAHLPKSAASDDSPSRVLVPGAGLGRLAWELAGRGYATEGNEISYHQLIASHYILNRAARTGQHKLYPWALAFSNHLTRENQLRAVSVPDVDSAALLDSEHGGSLHMTAGDFCALYREPRYADALDAVVTCFFIDTAPNIIHYIQTVKRCLKSSGIWVNVGPLLWHFEAAPTPAEKQRAQEQQPASSDLDVDDDCANDDRGTGAHGSFELSNDEVVALVPKLGFEIVEHVERLEGGAGYIRDPESMLQNTYRPSFWVARKL</sequence>
<evidence type="ECO:0000256" key="2">
    <source>
        <dbReference type="ARBA" id="ARBA00012003"/>
    </source>
</evidence>
<keyword evidence="3" id="KW-0489">Methyltransferase</keyword>
<dbReference type="EC" id="2.1.1.22" evidence="2"/>
<evidence type="ECO:0000256" key="5">
    <source>
        <dbReference type="ARBA" id="ARBA00022691"/>
    </source>
</evidence>
<dbReference type="GO" id="GO:0030735">
    <property type="term" value="F:carnosine N-methyltransferase activity"/>
    <property type="evidence" value="ECO:0007669"/>
    <property type="project" value="UniProtKB-EC"/>
</dbReference>
<comment type="caution">
    <text evidence="7">The sequence shown here is derived from an EMBL/GenBank/DDBJ whole genome shotgun (WGS) entry which is preliminary data.</text>
</comment>
<feature type="region of interest" description="Disordered" evidence="6">
    <location>
        <begin position="311"/>
        <end position="344"/>
    </location>
</feature>